<accession>A0ABD1XDN3</accession>
<comment type="caution">
    <text evidence="1">The sequence shown here is derived from an EMBL/GenBank/DDBJ whole genome shotgun (WGS) entry which is preliminary data.</text>
</comment>
<reference evidence="2" key="1">
    <citation type="submission" date="2024-07" db="EMBL/GenBank/DDBJ databases">
        <title>Two chromosome-level genome assemblies of Korean endemic species Abeliophyllum distichum and Forsythia ovata (Oleaceae).</title>
        <authorList>
            <person name="Jang H."/>
        </authorList>
    </citation>
    <scope>NUCLEOTIDE SEQUENCE [LARGE SCALE GENOMIC DNA]</scope>
</reference>
<protein>
    <submittedName>
        <fullName evidence="1">Uncharacterized protein</fullName>
    </submittedName>
</protein>
<keyword evidence="2" id="KW-1185">Reference proteome</keyword>
<evidence type="ECO:0000313" key="2">
    <source>
        <dbReference type="Proteomes" id="UP001604277"/>
    </source>
</evidence>
<dbReference type="Proteomes" id="UP001604277">
    <property type="component" value="Unassembled WGS sequence"/>
</dbReference>
<dbReference type="AlphaFoldDB" id="A0ABD1XDN3"/>
<evidence type="ECO:0000313" key="1">
    <source>
        <dbReference type="EMBL" id="KAL2559008.1"/>
    </source>
</evidence>
<name>A0ABD1XDN3_9LAMI</name>
<proteinExistence type="predicted"/>
<organism evidence="1 2">
    <name type="scientific">Forsythia ovata</name>
    <dbReference type="NCBI Taxonomy" id="205694"/>
    <lineage>
        <taxon>Eukaryota</taxon>
        <taxon>Viridiplantae</taxon>
        <taxon>Streptophyta</taxon>
        <taxon>Embryophyta</taxon>
        <taxon>Tracheophyta</taxon>
        <taxon>Spermatophyta</taxon>
        <taxon>Magnoliopsida</taxon>
        <taxon>eudicotyledons</taxon>
        <taxon>Gunneridae</taxon>
        <taxon>Pentapetalae</taxon>
        <taxon>asterids</taxon>
        <taxon>lamiids</taxon>
        <taxon>Lamiales</taxon>
        <taxon>Oleaceae</taxon>
        <taxon>Forsythieae</taxon>
        <taxon>Forsythia</taxon>
    </lineage>
</organism>
<dbReference type="EMBL" id="JBFOLJ010000001">
    <property type="protein sequence ID" value="KAL2559008.1"/>
    <property type="molecule type" value="Genomic_DNA"/>
</dbReference>
<sequence length="122" mass="12951">MPKVSALASRYHLLYPNGSRKIVCLKNFPVQTPGIGSPTGASGSGISTPRYANTPSSTGQLAFGFRAPPAFYSQANFLHSGIVPVSGGSQLFFSCEWFNMIVHRPSIRICTGSGGGCSMFRC</sequence>
<gene>
    <name evidence="1" type="ORF">Fot_03747</name>
</gene>